<feature type="region of interest" description="Disordered" evidence="1">
    <location>
        <begin position="78"/>
        <end position="99"/>
    </location>
</feature>
<evidence type="ECO:0000313" key="2">
    <source>
        <dbReference type="EMBL" id="WZN60573.1"/>
    </source>
</evidence>
<sequence>MSVDIETSLATQTTLIERAAQLSTKAEASYAHKGQGAHQQPQMSQSRRMSTGSDTGSNISLVERRLSVASLASIEDFPDVAPESAGDGDEGDGKTRRKKKKTIVRFLSFLDGSLRSSTMRESMSSVLKTSVRRSIASFSFRRGSTSQLGPQQSFMTPTGPQRSIRKSMRSSLKLFRFFKKGKVSPIKG</sequence>
<name>A0AAX4P3B4_9CHLO</name>
<dbReference type="Proteomes" id="UP001472866">
    <property type="component" value="Chromosome 03"/>
</dbReference>
<keyword evidence="3" id="KW-1185">Reference proteome</keyword>
<dbReference type="EMBL" id="CP151503">
    <property type="protein sequence ID" value="WZN60573.1"/>
    <property type="molecule type" value="Genomic_DNA"/>
</dbReference>
<organism evidence="2 3">
    <name type="scientific">Chloropicon roscoffensis</name>
    <dbReference type="NCBI Taxonomy" id="1461544"/>
    <lineage>
        <taxon>Eukaryota</taxon>
        <taxon>Viridiplantae</taxon>
        <taxon>Chlorophyta</taxon>
        <taxon>Chloropicophyceae</taxon>
        <taxon>Chloropicales</taxon>
        <taxon>Chloropicaceae</taxon>
        <taxon>Chloropicon</taxon>
    </lineage>
</organism>
<evidence type="ECO:0000313" key="3">
    <source>
        <dbReference type="Proteomes" id="UP001472866"/>
    </source>
</evidence>
<reference evidence="2 3" key="1">
    <citation type="submission" date="2024-03" db="EMBL/GenBank/DDBJ databases">
        <title>Complete genome sequence of the green alga Chloropicon roscoffensis RCC1871.</title>
        <authorList>
            <person name="Lemieux C."/>
            <person name="Pombert J.-F."/>
            <person name="Otis C."/>
            <person name="Turmel M."/>
        </authorList>
    </citation>
    <scope>NUCLEOTIDE SEQUENCE [LARGE SCALE GENOMIC DNA]</scope>
    <source>
        <strain evidence="2 3">RCC1871</strain>
    </source>
</reference>
<feature type="region of interest" description="Disordered" evidence="1">
    <location>
        <begin position="23"/>
        <end position="59"/>
    </location>
</feature>
<protein>
    <submittedName>
        <fullName evidence="2">Uncharacterized protein</fullName>
    </submittedName>
</protein>
<proteinExistence type="predicted"/>
<gene>
    <name evidence="2" type="ORF">HKI87_03g21070</name>
</gene>
<evidence type="ECO:0000256" key="1">
    <source>
        <dbReference type="SAM" id="MobiDB-lite"/>
    </source>
</evidence>
<feature type="compositionally biased region" description="Low complexity" evidence="1">
    <location>
        <begin position="39"/>
        <end position="50"/>
    </location>
</feature>
<feature type="compositionally biased region" description="Polar residues" evidence="1">
    <location>
        <begin position="142"/>
        <end position="161"/>
    </location>
</feature>
<dbReference type="AlphaFoldDB" id="A0AAX4P3B4"/>
<accession>A0AAX4P3B4</accession>
<feature type="region of interest" description="Disordered" evidence="1">
    <location>
        <begin position="142"/>
        <end position="166"/>
    </location>
</feature>